<dbReference type="Gene3D" id="3.30.930.10">
    <property type="entry name" value="Bira Bifunctional Protein, Domain 2"/>
    <property type="match status" value="1"/>
</dbReference>
<evidence type="ECO:0000313" key="3">
    <source>
        <dbReference type="EMBL" id="ANZ46261.1"/>
    </source>
</evidence>
<feature type="binding site" evidence="1">
    <location>
        <position position="123"/>
    </location>
    <ligand>
        <name>L-histidine</name>
        <dbReference type="ChEBI" id="CHEBI:57595"/>
    </ligand>
</feature>
<dbReference type="InterPro" id="IPR004516">
    <property type="entry name" value="HisRS/HisZ"/>
</dbReference>
<feature type="binding site" evidence="1">
    <location>
        <position position="263"/>
    </location>
    <ligand>
        <name>L-histidine</name>
        <dbReference type="ChEBI" id="CHEBI:57595"/>
    </ligand>
</feature>
<dbReference type="AlphaFoldDB" id="A0A1B2I8H6"/>
<proteinExistence type="predicted"/>
<dbReference type="EMBL" id="CP016757">
    <property type="protein sequence ID" value="ANZ46261.1"/>
    <property type="molecule type" value="Genomic_DNA"/>
</dbReference>
<dbReference type="PANTHER" id="PTHR11476">
    <property type="entry name" value="HISTIDYL-TRNA SYNTHETASE"/>
    <property type="match status" value="1"/>
</dbReference>
<dbReference type="Proteomes" id="UP000093044">
    <property type="component" value="Chromosome"/>
</dbReference>
<reference evidence="3" key="1">
    <citation type="submission" date="2016-08" db="EMBL/GenBank/DDBJ databases">
        <title>Complete genome of Cloacibacillus porcorum.</title>
        <authorList>
            <person name="Looft T."/>
            <person name="Bayles D.O."/>
            <person name="Alt D.P."/>
        </authorList>
    </citation>
    <scope>NUCLEOTIDE SEQUENCE [LARGE SCALE GENOMIC DNA]</scope>
    <source>
        <strain evidence="3">CL-84</strain>
    </source>
</reference>
<dbReference type="Pfam" id="PF13393">
    <property type="entry name" value="tRNA-synt_His"/>
    <property type="match status" value="1"/>
</dbReference>
<protein>
    <recommendedName>
        <fullName evidence="2">Class II Histidinyl-tRNA synthetase (HisRS)-like catalytic core domain-containing protein</fullName>
    </recommendedName>
</protein>
<dbReference type="GO" id="GO:0005737">
    <property type="term" value="C:cytoplasm"/>
    <property type="evidence" value="ECO:0007669"/>
    <property type="project" value="InterPro"/>
</dbReference>
<dbReference type="PANTHER" id="PTHR11476:SF7">
    <property type="entry name" value="HISTIDINE--TRNA LIGASE"/>
    <property type="match status" value="1"/>
</dbReference>
<feature type="binding site" evidence="1">
    <location>
        <position position="127"/>
    </location>
    <ligand>
        <name>L-histidine</name>
        <dbReference type="ChEBI" id="CHEBI:57595"/>
    </ligand>
</feature>
<dbReference type="KEGG" id="cpor:BED41_14810"/>
<organism evidence="3 4">
    <name type="scientific">Cloacibacillus porcorum</name>
    <dbReference type="NCBI Taxonomy" id="1197717"/>
    <lineage>
        <taxon>Bacteria</taxon>
        <taxon>Thermotogati</taxon>
        <taxon>Synergistota</taxon>
        <taxon>Synergistia</taxon>
        <taxon>Synergistales</taxon>
        <taxon>Synergistaceae</taxon>
        <taxon>Cloacibacillus</taxon>
    </lineage>
</organism>
<dbReference type="STRING" id="1197717.BED41_14810"/>
<name>A0A1B2I8H6_9BACT</name>
<dbReference type="SUPFAM" id="SSF55681">
    <property type="entry name" value="Class II aaRS and biotin synthetases"/>
    <property type="match status" value="1"/>
</dbReference>
<sequence>MKMMNRNPKGCNNIGGAIAANMEYCRGAAMHLFSLYGYHPFSPAEFQLVEDVWSKISPARARRLIPMMSPLGEPCVLRGDLTLSAVAYLGSHHARSERPLRLSYADRVFAVPLPPKYNLEENQVGVELIGWEDSGADAETAGLLLRTLDLLSIERSALVLGDVSVLAGILGGLPESCAGKLIEALQERAYTKYNALLDGFELSEDKTRLLRRLPTLKGDVAVLGEAMGLFDDPSVLMPLKRLCDSLCKLGYAERLRVDLSFVRDLGYYSGPIYNAYSAADGVLLGGGGRYDGLLAKEGIEGQAAGFALNLKELAAHCASPAPAPLMMLWGGGCDNSEALRYADALSKKDTAFELSWTKDREESLSTASLRGYKWWIDLGGRKVTLLPRGGEISLNKFESEVLSC</sequence>
<dbReference type="InterPro" id="IPR045864">
    <property type="entry name" value="aa-tRNA-synth_II/BPL/LPL"/>
</dbReference>
<accession>A0A1B2I8H6</accession>
<feature type="binding site" evidence="1">
    <location>
        <begin position="80"/>
        <end position="82"/>
    </location>
    <ligand>
        <name>L-histidine</name>
        <dbReference type="ChEBI" id="CHEBI:57595"/>
    </ligand>
</feature>
<dbReference type="PIRSF" id="PIRSF001549">
    <property type="entry name" value="His-tRNA_synth"/>
    <property type="match status" value="1"/>
</dbReference>
<evidence type="ECO:0000256" key="1">
    <source>
        <dbReference type="PIRSR" id="PIRSR001549-1"/>
    </source>
</evidence>
<evidence type="ECO:0000313" key="4">
    <source>
        <dbReference type="Proteomes" id="UP000093044"/>
    </source>
</evidence>
<keyword evidence="4" id="KW-1185">Reference proteome</keyword>
<evidence type="ECO:0000259" key="2">
    <source>
        <dbReference type="Pfam" id="PF13393"/>
    </source>
</evidence>
<gene>
    <name evidence="3" type="ORF">BED41_14810</name>
</gene>
<dbReference type="InterPro" id="IPR041715">
    <property type="entry name" value="HisRS-like_core"/>
</dbReference>
<feature type="domain" description="Class II Histidinyl-tRNA synthetase (HisRS)-like catalytic core" evidence="2">
    <location>
        <begin position="18"/>
        <end position="313"/>
    </location>
</feature>
<feature type="binding site" evidence="1">
    <location>
        <begin position="267"/>
        <end position="268"/>
    </location>
    <ligand>
        <name>L-histidine</name>
        <dbReference type="ChEBI" id="CHEBI:57595"/>
    </ligand>
</feature>